<keyword evidence="2 5" id="KW-0690">Ribosome biogenesis</keyword>
<dbReference type="Gene3D" id="2.30.30.240">
    <property type="entry name" value="PRC-barrel domain"/>
    <property type="match status" value="1"/>
</dbReference>
<dbReference type="RefSeq" id="WP_072660577.1">
    <property type="nucleotide sequence ID" value="NZ_BDFD01000025.1"/>
</dbReference>
<dbReference type="Pfam" id="PF01782">
    <property type="entry name" value="RimM"/>
    <property type="match status" value="1"/>
</dbReference>
<dbReference type="InterPro" id="IPR002676">
    <property type="entry name" value="RimM_N"/>
</dbReference>
<keyword evidence="9" id="KW-1185">Reference proteome</keyword>
<dbReference type="Gene3D" id="2.40.30.60">
    <property type="entry name" value="RimM"/>
    <property type="match status" value="1"/>
</dbReference>
<name>A0A1L8CQV2_9PROT</name>
<dbReference type="InterPro" id="IPR009000">
    <property type="entry name" value="Transl_B-barrel_sf"/>
</dbReference>
<dbReference type="GO" id="GO:0043022">
    <property type="term" value="F:ribosome binding"/>
    <property type="evidence" value="ECO:0007669"/>
    <property type="project" value="InterPro"/>
</dbReference>
<comment type="caution">
    <text evidence="8">The sequence shown here is derived from an EMBL/GenBank/DDBJ whole genome shotgun (WGS) entry which is preliminary data.</text>
</comment>
<comment type="subcellular location">
    <subcellularLocation>
        <location evidence="5">Cytoplasm</location>
    </subcellularLocation>
</comment>
<dbReference type="Proteomes" id="UP000231632">
    <property type="component" value="Unassembled WGS sequence"/>
</dbReference>
<dbReference type="GO" id="GO:0006364">
    <property type="term" value="P:rRNA processing"/>
    <property type="evidence" value="ECO:0007669"/>
    <property type="project" value="UniProtKB-UniRule"/>
</dbReference>
<evidence type="ECO:0000256" key="2">
    <source>
        <dbReference type="ARBA" id="ARBA00022517"/>
    </source>
</evidence>
<dbReference type="EMBL" id="BDFD01000025">
    <property type="protein sequence ID" value="GAV21277.1"/>
    <property type="molecule type" value="Genomic_DNA"/>
</dbReference>
<evidence type="ECO:0000259" key="6">
    <source>
        <dbReference type="Pfam" id="PF01782"/>
    </source>
</evidence>
<evidence type="ECO:0000313" key="8">
    <source>
        <dbReference type="EMBL" id="GAV21277.1"/>
    </source>
</evidence>
<evidence type="ECO:0000256" key="5">
    <source>
        <dbReference type="HAMAP-Rule" id="MF_00014"/>
    </source>
</evidence>
<dbReference type="InterPro" id="IPR011961">
    <property type="entry name" value="RimM"/>
</dbReference>
<dbReference type="GO" id="GO:0005840">
    <property type="term" value="C:ribosome"/>
    <property type="evidence" value="ECO:0007669"/>
    <property type="project" value="InterPro"/>
</dbReference>
<dbReference type="InterPro" id="IPR011033">
    <property type="entry name" value="PRC_barrel-like_sf"/>
</dbReference>
<dbReference type="Pfam" id="PF24986">
    <property type="entry name" value="PRC_RimM"/>
    <property type="match status" value="1"/>
</dbReference>
<dbReference type="SUPFAM" id="SSF50346">
    <property type="entry name" value="PRC-barrel domain"/>
    <property type="match status" value="1"/>
</dbReference>
<comment type="subunit">
    <text evidence="5">Binds ribosomal protein uS19.</text>
</comment>
<feature type="domain" description="RimM N-terminal" evidence="6">
    <location>
        <begin position="9"/>
        <end position="90"/>
    </location>
</feature>
<dbReference type="InterPro" id="IPR036976">
    <property type="entry name" value="RimM_N_sf"/>
</dbReference>
<sequence length="182" mass="20356">MSAEALLHIGDILGPHGLKGTLTIYSYTRPAQAIAGYSCWWLGESAETAKSFQVKRCWQHGKRMLAELDGITDCNSAEAFKGRKVWVRASEVTVEEDEFLWEDLIGCEVLQDENDELLGTVTALEEYGAQDNLLIRTPDDADEQGEWLIPFIEEVVVDVNIDESTIWVNLPDGMDVCFTPKS</sequence>
<comment type="similarity">
    <text evidence="5">Belongs to the RimM family.</text>
</comment>
<organism evidence="8 9">
    <name type="scientific">Mariprofundus micogutta</name>
    <dbReference type="NCBI Taxonomy" id="1921010"/>
    <lineage>
        <taxon>Bacteria</taxon>
        <taxon>Pseudomonadati</taxon>
        <taxon>Pseudomonadota</taxon>
        <taxon>Candidatius Mariprofundia</taxon>
        <taxon>Mariprofundales</taxon>
        <taxon>Mariprofundaceae</taxon>
        <taxon>Mariprofundus</taxon>
    </lineage>
</organism>
<evidence type="ECO:0000313" key="9">
    <source>
        <dbReference type="Proteomes" id="UP000231632"/>
    </source>
</evidence>
<protein>
    <recommendedName>
        <fullName evidence="5">Ribosome maturation factor RimM</fullName>
    </recommendedName>
</protein>
<dbReference type="HAMAP" id="MF_00014">
    <property type="entry name" value="Ribosome_mat_RimM"/>
    <property type="match status" value="1"/>
</dbReference>
<reference evidence="8 9" key="1">
    <citation type="journal article" date="2017" name="Arch. Microbiol.">
        <title>Mariprofundus micogutta sp. nov., a novel iron-oxidizing zetaproteobacterium isolated from a deep-sea hydrothermal field at the Bayonnaise knoll of the Izu-Ogasawara arc, and a description of Mariprofundales ord. nov. and Zetaproteobacteria classis nov.</title>
        <authorList>
            <person name="Makita H."/>
            <person name="Tanaka E."/>
            <person name="Mitsunobu S."/>
            <person name="Miyazaki M."/>
            <person name="Nunoura T."/>
            <person name="Uematsu K."/>
            <person name="Takaki Y."/>
            <person name="Nishi S."/>
            <person name="Shimamura S."/>
            <person name="Takai K."/>
        </authorList>
    </citation>
    <scope>NUCLEOTIDE SEQUENCE [LARGE SCALE GENOMIC DNA]</scope>
    <source>
        <strain evidence="8 9">ET2</strain>
    </source>
</reference>
<evidence type="ECO:0000259" key="7">
    <source>
        <dbReference type="Pfam" id="PF24986"/>
    </source>
</evidence>
<dbReference type="NCBIfam" id="TIGR02273">
    <property type="entry name" value="16S_RimM"/>
    <property type="match status" value="1"/>
</dbReference>
<dbReference type="GO" id="GO:0005737">
    <property type="term" value="C:cytoplasm"/>
    <property type="evidence" value="ECO:0007669"/>
    <property type="project" value="UniProtKB-SubCell"/>
</dbReference>
<dbReference type="PANTHER" id="PTHR33692">
    <property type="entry name" value="RIBOSOME MATURATION FACTOR RIMM"/>
    <property type="match status" value="1"/>
</dbReference>
<dbReference type="SUPFAM" id="SSF50447">
    <property type="entry name" value="Translation proteins"/>
    <property type="match status" value="1"/>
</dbReference>
<dbReference type="GO" id="GO:0042274">
    <property type="term" value="P:ribosomal small subunit biogenesis"/>
    <property type="evidence" value="ECO:0007669"/>
    <property type="project" value="UniProtKB-UniRule"/>
</dbReference>
<keyword evidence="4 5" id="KW-0143">Chaperone</keyword>
<feature type="domain" description="Ribosome maturation factor RimM PRC barrel" evidence="7">
    <location>
        <begin position="101"/>
        <end position="174"/>
    </location>
</feature>
<comment type="domain">
    <text evidence="5">The PRC barrel domain binds ribosomal protein uS19.</text>
</comment>
<dbReference type="STRING" id="1921010.MMIC_P2259"/>
<keyword evidence="1 5" id="KW-0963">Cytoplasm</keyword>
<accession>A0A1L8CQV2</accession>
<dbReference type="AlphaFoldDB" id="A0A1L8CQV2"/>
<keyword evidence="3 5" id="KW-0698">rRNA processing</keyword>
<gene>
    <name evidence="5" type="primary">rimM</name>
    <name evidence="8" type="ORF">MMIC_P2259</name>
</gene>
<dbReference type="InterPro" id="IPR056792">
    <property type="entry name" value="PRC_RimM"/>
</dbReference>
<evidence type="ECO:0000256" key="1">
    <source>
        <dbReference type="ARBA" id="ARBA00022490"/>
    </source>
</evidence>
<proteinExistence type="inferred from homology"/>
<dbReference type="OrthoDB" id="9783509at2"/>
<evidence type="ECO:0000256" key="4">
    <source>
        <dbReference type="ARBA" id="ARBA00023186"/>
    </source>
</evidence>
<dbReference type="PANTHER" id="PTHR33692:SF1">
    <property type="entry name" value="RIBOSOME MATURATION FACTOR RIMM"/>
    <property type="match status" value="1"/>
</dbReference>
<evidence type="ECO:0000256" key="3">
    <source>
        <dbReference type="ARBA" id="ARBA00022552"/>
    </source>
</evidence>
<comment type="function">
    <text evidence="5">An accessory protein needed during the final step in the assembly of 30S ribosomal subunit, possibly for assembly of the head region. Essential for efficient processing of 16S rRNA. May be needed both before and after RbfA during the maturation of 16S rRNA. It has affinity for free ribosomal 30S subunits but not for 70S ribosomes.</text>
</comment>